<dbReference type="FunFam" id="2.60.120.200:FF:000015">
    <property type="entry name" value="protein kinase C-binding protein NELL1"/>
    <property type="match status" value="1"/>
</dbReference>
<proteinExistence type="predicted"/>
<evidence type="ECO:0000313" key="8">
    <source>
        <dbReference type="EMBL" id="CAG5957755.1"/>
    </source>
</evidence>
<evidence type="ECO:0000259" key="6">
    <source>
        <dbReference type="SMART" id="SM00210"/>
    </source>
</evidence>
<keyword evidence="4" id="KW-0325">Glycoprotein</keyword>
<dbReference type="SUPFAM" id="SSF49899">
    <property type="entry name" value="Concanavalin A-like lectins/glucanases"/>
    <property type="match status" value="1"/>
</dbReference>
<dbReference type="CDD" id="cd00054">
    <property type="entry name" value="EGF_CA"/>
    <property type="match status" value="1"/>
</dbReference>
<feature type="signal peptide" evidence="5">
    <location>
        <begin position="1"/>
        <end position="18"/>
    </location>
</feature>
<protein>
    <submittedName>
        <fullName evidence="8">(Atlantic silverside) hypothetical protein</fullName>
    </submittedName>
</protein>
<dbReference type="EMBL" id="CAJRST010022223">
    <property type="protein sequence ID" value="CAG5957755.1"/>
    <property type="molecule type" value="Genomic_DNA"/>
</dbReference>
<organism evidence="8 9">
    <name type="scientific">Menidia menidia</name>
    <name type="common">Atlantic silverside</name>
    <dbReference type="NCBI Taxonomy" id="238744"/>
    <lineage>
        <taxon>Eukaryota</taxon>
        <taxon>Metazoa</taxon>
        <taxon>Chordata</taxon>
        <taxon>Craniata</taxon>
        <taxon>Vertebrata</taxon>
        <taxon>Euteleostomi</taxon>
        <taxon>Actinopterygii</taxon>
        <taxon>Neopterygii</taxon>
        <taxon>Teleostei</taxon>
        <taxon>Neoteleostei</taxon>
        <taxon>Acanthomorphata</taxon>
        <taxon>Ovalentaria</taxon>
        <taxon>Atherinomorphae</taxon>
        <taxon>Atheriniformes</taxon>
        <taxon>Atherinopsidae</taxon>
        <taxon>Menidiinae</taxon>
        <taxon>Menidia</taxon>
    </lineage>
</organism>
<dbReference type="Gene3D" id="2.60.120.200">
    <property type="match status" value="1"/>
</dbReference>
<evidence type="ECO:0000256" key="4">
    <source>
        <dbReference type="ARBA" id="ARBA00023180"/>
    </source>
</evidence>
<dbReference type="PANTHER" id="PTHR24042:SF0">
    <property type="entry name" value="PROTEIN KINASE C-BINDING PROTEIN NELL2"/>
    <property type="match status" value="1"/>
</dbReference>
<dbReference type="GO" id="GO:0005080">
    <property type="term" value="F:protein kinase C binding"/>
    <property type="evidence" value="ECO:0007669"/>
    <property type="project" value="TreeGrafter"/>
</dbReference>
<keyword evidence="1 5" id="KW-0732">Signal</keyword>
<comment type="caution">
    <text evidence="8">The sequence shown here is derived from an EMBL/GenBank/DDBJ whole genome shotgun (WGS) entry which is preliminary data.</text>
</comment>
<evidence type="ECO:0000313" key="9">
    <source>
        <dbReference type="Proteomes" id="UP000677803"/>
    </source>
</evidence>
<feature type="domain" description="Thrombospondin-like N-terminal" evidence="6">
    <location>
        <begin position="26"/>
        <end position="211"/>
    </location>
</feature>
<feature type="domain" description="Laminin G" evidence="7">
    <location>
        <begin position="78"/>
        <end position="210"/>
    </location>
</feature>
<evidence type="ECO:0000256" key="3">
    <source>
        <dbReference type="ARBA" id="ARBA00022837"/>
    </source>
</evidence>
<evidence type="ECO:0000259" key="7">
    <source>
        <dbReference type="SMART" id="SM00282"/>
    </source>
</evidence>
<dbReference type="OrthoDB" id="6516201at2759"/>
<feature type="chain" id="PRO_5035720447" evidence="5">
    <location>
        <begin position="19"/>
        <end position="434"/>
    </location>
</feature>
<accession>A0A8S4B9W8</accession>
<dbReference type="AlphaFoldDB" id="A0A8S4B9W8"/>
<dbReference type="InterPro" id="IPR013320">
    <property type="entry name" value="ConA-like_dom_sf"/>
</dbReference>
<gene>
    <name evidence="8" type="ORF">MMEN_LOCUS14662</name>
</gene>
<dbReference type="PANTHER" id="PTHR24042">
    <property type="entry name" value="NEL HOMOLOG"/>
    <property type="match status" value="1"/>
</dbReference>
<dbReference type="Proteomes" id="UP000677803">
    <property type="component" value="Unassembled WGS sequence"/>
</dbReference>
<reference evidence="8" key="1">
    <citation type="submission" date="2021-05" db="EMBL/GenBank/DDBJ databases">
        <authorList>
            <person name="Tigano A."/>
        </authorList>
    </citation>
    <scope>NUCLEOTIDE SEQUENCE</scope>
</reference>
<sequence length="434" mass="48308">MGLLQLFLVLCMFCTSSGFGVDPALRIDVLDELTLGEGFDGVTQVQGFHSESRAFHFQGSSREVKAPAGVVEQMVQKLKGKNEFTLLATLKQDHLNSGVILSIHHSEHRFLELESSGQRSEVRLHYRTKSQQDHTEVFPYSLADDQWHKVSVAVSASHVILHVDCNRIYERVVEAPFMDIPEDASFWLGQRNAAHGFFKGVMQDVEILVMPQGYISQCPDLNRTCPTCNDFHGLVQKIMELQDILAKTSSKNGTVQCEAISCPPPQCPAGTVPAYVKGACCKECQPVCLFGGRELVEGDQRAVRDSSGRCLLFECRDRSMHRVVPSEPCPELNCPESEQIALSSRCCKVCRGHDFCSEGHGCVEHSDCVNLEAGDCCVCKDGFRPLRDDNAYCEALQILLLLTLYCCVEMQPSFHSARYYEASVIVCFLVCCMN</sequence>
<dbReference type="CDD" id="cd00110">
    <property type="entry name" value="LamG"/>
    <property type="match status" value="1"/>
</dbReference>
<name>A0A8S4B9W8_9TELE</name>
<evidence type="ECO:0000256" key="1">
    <source>
        <dbReference type="ARBA" id="ARBA00022729"/>
    </source>
</evidence>
<keyword evidence="9" id="KW-1185">Reference proteome</keyword>
<keyword evidence="2" id="KW-0677">Repeat</keyword>
<dbReference type="InterPro" id="IPR001791">
    <property type="entry name" value="Laminin_G"/>
</dbReference>
<evidence type="ECO:0000256" key="5">
    <source>
        <dbReference type="SAM" id="SignalP"/>
    </source>
</evidence>
<keyword evidence="3" id="KW-0106">Calcium</keyword>
<dbReference type="SMART" id="SM00210">
    <property type="entry name" value="TSPN"/>
    <property type="match status" value="1"/>
</dbReference>
<dbReference type="InterPro" id="IPR051586">
    <property type="entry name" value="PKC-binding_NELL"/>
</dbReference>
<dbReference type="GO" id="GO:0005615">
    <property type="term" value="C:extracellular space"/>
    <property type="evidence" value="ECO:0007669"/>
    <property type="project" value="TreeGrafter"/>
</dbReference>
<dbReference type="Pfam" id="PF02210">
    <property type="entry name" value="Laminin_G_2"/>
    <property type="match status" value="1"/>
</dbReference>
<evidence type="ECO:0000256" key="2">
    <source>
        <dbReference type="ARBA" id="ARBA00022737"/>
    </source>
</evidence>
<dbReference type="SMART" id="SM00282">
    <property type="entry name" value="LamG"/>
    <property type="match status" value="1"/>
</dbReference>
<dbReference type="GO" id="GO:0008201">
    <property type="term" value="F:heparin binding"/>
    <property type="evidence" value="ECO:0007669"/>
    <property type="project" value="TreeGrafter"/>
</dbReference>
<dbReference type="InterPro" id="IPR048287">
    <property type="entry name" value="TSPN-like_N"/>
</dbReference>
<dbReference type="GO" id="GO:0005737">
    <property type="term" value="C:cytoplasm"/>
    <property type="evidence" value="ECO:0007669"/>
    <property type="project" value="TreeGrafter"/>
</dbReference>